<dbReference type="SMART" id="SM00185">
    <property type="entry name" value="ARM"/>
    <property type="match status" value="8"/>
</dbReference>
<dbReference type="PIRSF" id="PIRSF005673">
    <property type="entry name" value="Importin_alpha"/>
    <property type="match status" value="1"/>
</dbReference>
<dbReference type="Pfam" id="PF01749">
    <property type="entry name" value="IBB"/>
    <property type="match status" value="1"/>
</dbReference>
<protein>
    <recommendedName>
        <fullName evidence="5">Importin subunit alpha</fullName>
    </recommendedName>
</protein>
<dbReference type="InterPro" id="IPR032413">
    <property type="entry name" value="Arm_3"/>
</dbReference>
<feature type="repeat" description="ARM" evidence="6">
    <location>
        <begin position="282"/>
        <end position="324"/>
    </location>
</feature>
<dbReference type="PANTHER" id="PTHR23316">
    <property type="entry name" value="IMPORTIN ALPHA"/>
    <property type="match status" value="1"/>
</dbReference>
<dbReference type="InterPro" id="IPR036975">
    <property type="entry name" value="Importin-a_IBB_sf"/>
</dbReference>
<dbReference type="AlphaFoldDB" id="A0A6S9SZD4"/>
<dbReference type="EMBL" id="HBIZ01016104">
    <property type="protein sequence ID" value="CAE0757386.1"/>
    <property type="molecule type" value="Transcribed_RNA"/>
</dbReference>
<dbReference type="PROSITE" id="PS50176">
    <property type="entry name" value="ARM_REPEAT"/>
    <property type="match status" value="3"/>
</dbReference>
<dbReference type="GO" id="GO:0005737">
    <property type="term" value="C:cytoplasm"/>
    <property type="evidence" value="ECO:0007669"/>
    <property type="project" value="InterPro"/>
</dbReference>
<dbReference type="InterPro" id="IPR016024">
    <property type="entry name" value="ARM-type_fold"/>
</dbReference>
<dbReference type="GO" id="GO:0006606">
    <property type="term" value="P:protein import into nucleus"/>
    <property type="evidence" value="ECO:0007669"/>
    <property type="project" value="InterPro"/>
</dbReference>
<evidence type="ECO:0000259" key="8">
    <source>
        <dbReference type="PROSITE" id="PS51214"/>
    </source>
</evidence>
<evidence type="ECO:0000313" key="9">
    <source>
        <dbReference type="EMBL" id="CAE0757385.1"/>
    </source>
</evidence>
<dbReference type="SUPFAM" id="SSF48371">
    <property type="entry name" value="ARM repeat"/>
    <property type="match status" value="1"/>
</dbReference>
<dbReference type="Gene3D" id="1.25.10.10">
    <property type="entry name" value="Leucine-rich Repeat Variant"/>
    <property type="match status" value="1"/>
</dbReference>
<accession>A0A6S9SZD4</accession>
<evidence type="ECO:0000256" key="6">
    <source>
        <dbReference type="PROSITE-ProRule" id="PRU00259"/>
    </source>
</evidence>
<keyword evidence="3" id="KW-0677">Repeat</keyword>
<dbReference type="InterPro" id="IPR024931">
    <property type="entry name" value="Importin_alpha"/>
</dbReference>
<dbReference type="GO" id="GO:0061608">
    <property type="term" value="F:nuclear import signal receptor activity"/>
    <property type="evidence" value="ECO:0007669"/>
    <property type="project" value="InterPro"/>
</dbReference>
<evidence type="ECO:0000313" key="10">
    <source>
        <dbReference type="EMBL" id="CAE0757386.1"/>
    </source>
</evidence>
<dbReference type="InterPro" id="IPR000225">
    <property type="entry name" value="Armadillo"/>
</dbReference>
<dbReference type="PROSITE" id="PS51214">
    <property type="entry name" value="IBB"/>
    <property type="match status" value="1"/>
</dbReference>
<evidence type="ECO:0000256" key="2">
    <source>
        <dbReference type="ARBA" id="ARBA00022448"/>
    </source>
</evidence>
<dbReference type="Pfam" id="PF00514">
    <property type="entry name" value="Arm"/>
    <property type="match status" value="7"/>
</dbReference>
<feature type="compositionally biased region" description="Basic and acidic residues" evidence="7">
    <location>
        <begin position="1"/>
        <end position="41"/>
    </location>
</feature>
<reference evidence="9" key="1">
    <citation type="submission" date="2021-01" db="EMBL/GenBank/DDBJ databases">
        <authorList>
            <person name="Corre E."/>
            <person name="Pelletier E."/>
            <person name="Niang G."/>
            <person name="Scheremetjew M."/>
            <person name="Finn R."/>
            <person name="Kale V."/>
            <person name="Holt S."/>
            <person name="Cochrane G."/>
            <person name="Meng A."/>
            <person name="Brown T."/>
            <person name="Cohen L."/>
        </authorList>
    </citation>
    <scope>NUCLEOTIDE SEQUENCE</scope>
    <source>
        <strain evidence="9">CCMP645</strain>
    </source>
</reference>
<evidence type="ECO:0000256" key="1">
    <source>
        <dbReference type="ARBA" id="ARBA00010394"/>
    </source>
</evidence>
<evidence type="ECO:0000256" key="5">
    <source>
        <dbReference type="PIRNR" id="PIRNR005673"/>
    </source>
</evidence>
<evidence type="ECO:0000256" key="3">
    <source>
        <dbReference type="ARBA" id="ARBA00022737"/>
    </source>
</evidence>
<keyword evidence="4 5" id="KW-0653">Protein transport</keyword>
<organism evidence="9">
    <name type="scientific">Chrysotila carterae</name>
    <name type="common">Marine alga</name>
    <name type="synonym">Syracosphaera carterae</name>
    <dbReference type="NCBI Taxonomy" id="13221"/>
    <lineage>
        <taxon>Eukaryota</taxon>
        <taxon>Haptista</taxon>
        <taxon>Haptophyta</taxon>
        <taxon>Prymnesiophyceae</taxon>
        <taxon>Isochrysidales</taxon>
        <taxon>Isochrysidaceae</taxon>
        <taxon>Chrysotila</taxon>
    </lineage>
</organism>
<feature type="region of interest" description="Disordered" evidence="7">
    <location>
        <begin position="1"/>
        <end position="60"/>
    </location>
</feature>
<evidence type="ECO:0000256" key="7">
    <source>
        <dbReference type="SAM" id="MobiDB-lite"/>
    </source>
</evidence>
<name>A0A6S9SZD4_CHRCT</name>
<comment type="similarity">
    <text evidence="1 5">Belongs to the importin alpha family.</text>
</comment>
<feature type="domain" description="IBB" evidence="8">
    <location>
        <begin position="1"/>
        <end position="53"/>
    </location>
</feature>
<evidence type="ECO:0000256" key="4">
    <source>
        <dbReference type="ARBA" id="ARBA00022927"/>
    </source>
</evidence>
<sequence>MNKKEECRRGYKKTLDVDEGRRRREAASVQIRKEKKEDSIQKRRKDAAGASAGTRVGALPDPGLRARLDCLPQDKQLLMSSQKDEQLEGTIRFRKLLSIERHPPISEVIEAGVVPRLVQLLQCFADSALVFEAAWALTNVASGTSEHARVVIDNGAVPIFVQLLAHPSTDVREQAMWALGNIAGDSCRCRDLVLSYSALKILLEQASSPDATTTLLRNAVWTISNLCRGKQPPRWELIAPALPVLVHWICTVEDEEVITDACWALSYISEPAERVQALVDAGALPQLARLLGHESQGVQTPALRAIGNVAAGSEAQTQAALACGVLGTPSSGLGALLRSTKKETRKESCWTISNLSATSDAQVAAVCAAGLLPTLIDMIKTEEYEIKKEAAYCIVNVVCNTRSAEVVERVVQLDAIAALCGLLDLPDASLLIAVLDAMESIMRAGSPRGGDAASPNRYAPFVEQCGGFDKLEALQTHPNETVYNKAAQLLEVFFGADDDEEDAELAPAEHAEGYCFNMHA</sequence>
<proteinExistence type="inferred from homology"/>
<dbReference type="InterPro" id="IPR002652">
    <property type="entry name" value="Importin-a_IBB"/>
</dbReference>
<keyword evidence="2 5" id="KW-0813">Transport</keyword>
<dbReference type="Gene3D" id="1.20.5.690">
    <property type="entry name" value="Importin-alpha, importin-beta-binding domain"/>
    <property type="match status" value="1"/>
</dbReference>
<dbReference type="Pfam" id="PF16186">
    <property type="entry name" value="Arm_3"/>
    <property type="match status" value="1"/>
</dbReference>
<feature type="repeat" description="ARM" evidence="6">
    <location>
        <begin position="112"/>
        <end position="155"/>
    </location>
</feature>
<gene>
    <name evidence="9" type="ORF">PCAR00345_LOCUS9979</name>
    <name evidence="10" type="ORF">PCAR00345_LOCUS9980</name>
</gene>
<feature type="repeat" description="ARM" evidence="6">
    <location>
        <begin position="155"/>
        <end position="183"/>
    </location>
</feature>
<dbReference type="InterPro" id="IPR011989">
    <property type="entry name" value="ARM-like"/>
</dbReference>
<dbReference type="EMBL" id="HBIZ01016103">
    <property type="protein sequence ID" value="CAE0757385.1"/>
    <property type="molecule type" value="Transcribed_RNA"/>
</dbReference>